<evidence type="ECO:0000313" key="2">
    <source>
        <dbReference type="EMBL" id="APW38955.1"/>
    </source>
</evidence>
<keyword evidence="3" id="KW-1185">Reference proteome</keyword>
<dbReference type="RefSeq" id="WP_076200969.1">
    <property type="nucleotide sequence ID" value="NZ_CP019236.1"/>
</dbReference>
<keyword evidence="1" id="KW-0812">Transmembrane</keyword>
<proteinExistence type="predicted"/>
<dbReference type="STRING" id="1842727.RD110_18540"/>
<reference evidence="2 3" key="1">
    <citation type="submission" date="2017-01" db="EMBL/GenBank/DDBJ databases">
        <authorList>
            <person name="Mah S.A."/>
            <person name="Swanson W.J."/>
            <person name="Moy G.W."/>
            <person name="Vacquier V.D."/>
        </authorList>
    </citation>
    <scope>NUCLEOTIDE SEQUENCE [LARGE SCALE GENOMIC DNA]</scope>
    <source>
        <strain evidence="2 3">DCY110</strain>
    </source>
</reference>
<feature type="transmembrane region" description="Helical" evidence="1">
    <location>
        <begin position="49"/>
        <end position="71"/>
    </location>
</feature>
<gene>
    <name evidence="2" type="ORF">RD110_18540</name>
</gene>
<accession>A0A1P8JYY6</accession>
<feature type="transmembrane region" description="Helical" evidence="1">
    <location>
        <begin position="12"/>
        <end position="34"/>
    </location>
</feature>
<dbReference type="Proteomes" id="UP000186609">
    <property type="component" value="Chromosome"/>
</dbReference>
<dbReference type="EMBL" id="CP019236">
    <property type="protein sequence ID" value="APW38955.1"/>
    <property type="molecule type" value="Genomic_DNA"/>
</dbReference>
<sequence length="150" mass="16842">MLKSFIEVWKELTLTKLLLGVLAAFSGIVLYWVWEQRQAVFITLTGSPFSLITIAAVVVLVVMAWVAAMFVSMSEQRTALVIGQMADRIKAGEVHSERQDVEITRLHKVIDQAVSDERQACEARIAQLIEVMGSHGIKDRRLNSKFGDLR</sequence>
<dbReference type="AlphaFoldDB" id="A0A1P8JYY6"/>
<name>A0A1P8JYY6_9BURK</name>
<keyword evidence="1" id="KW-0472">Membrane</keyword>
<organism evidence="2 3">
    <name type="scientific">Rhodoferax koreensis</name>
    <dbReference type="NCBI Taxonomy" id="1842727"/>
    <lineage>
        <taxon>Bacteria</taxon>
        <taxon>Pseudomonadati</taxon>
        <taxon>Pseudomonadota</taxon>
        <taxon>Betaproteobacteria</taxon>
        <taxon>Burkholderiales</taxon>
        <taxon>Comamonadaceae</taxon>
        <taxon>Rhodoferax</taxon>
    </lineage>
</organism>
<evidence type="ECO:0000313" key="3">
    <source>
        <dbReference type="Proteomes" id="UP000186609"/>
    </source>
</evidence>
<protein>
    <submittedName>
        <fullName evidence="2">Uncharacterized protein</fullName>
    </submittedName>
</protein>
<evidence type="ECO:0000256" key="1">
    <source>
        <dbReference type="SAM" id="Phobius"/>
    </source>
</evidence>
<dbReference type="KEGG" id="rhy:RD110_18540"/>
<keyword evidence="1" id="KW-1133">Transmembrane helix</keyword>